<evidence type="ECO:0000256" key="1">
    <source>
        <dbReference type="SAM" id="Phobius"/>
    </source>
</evidence>
<feature type="transmembrane region" description="Helical" evidence="1">
    <location>
        <begin position="21"/>
        <end position="38"/>
    </location>
</feature>
<evidence type="ECO:0000313" key="2">
    <source>
        <dbReference type="EMBL" id="VWC49431.1"/>
    </source>
</evidence>
<dbReference type="EMBL" id="CABVQC010000088">
    <property type="protein sequence ID" value="VWC49431.1"/>
    <property type="molecule type" value="Genomic_DNA"/>
</dbReference>
<keyword evidence="1" id="KW-0812">Transmembrane</keyword>
<evidence type="ECO:0000313" key="3">
    <source>
        <dbReference type="Proteomes" id="UP000494261"/>
    </source>
</evidence>
<protein>
    <submittedName>
        <fullName evidence="2">Uncharacterized protein</fullName>
    </submittedName>
</protein>
<accession>A0A6P2SFT2</accession>
<sequence length="97" mass="10565">MNLHEDMTALLRAVNRDVRRGAWELLAGALALLLFAGYEHSHIIPRLESLTSANLSLLRHGSVLAFGLGIALAVWCGLVLTSRHFASEQNSRDSTGN</sequence>
<gene>
    <name evidence="2" type="ORF">BLA13014_07593</name>
</gene>
<feature type="transmembrane region" description="Helical" evidence="1">
    <location>
        <begin position="58"/>
        <end position="80"/>
    </location>
</feature>
<proteinExistence type="predicted"/>
<dbReference type="Proteomes" id="UP000494261">
    <property type="component" value="Unassembled WGS sequence"/>
</dbReference>
<keyword evidence="1" id="KW-1133">Transmembrane helix</keyword>
<name>A0A6P2SFT2_9BURK</name>
<organism evidence="2 3">
    <name type="scientific">Burkholderia aenigmatica</name>
    <dbReference type="NCBI Taxonomy" id="2015348"/>
    <lineage>
        <taxon>Bacteria</taxon>
        <taxon>Pseudomonadati</taxon>
        <taxon>Pseudomonadota</taxon>
        <taxon>Betaproteobacteria</taxon>
        <taxon>Burkholderiales</taxon>
        <taxon>Burkholderiaceae</taxon>
        <taxon>Burkholderia</taxon>
        <taxon>Burkholderia cepacia complex</taxon>
    </lineage>
</organism>
<reference evidence="2 3" key="1">
    <citation type="submission" date="2019-09" db="EMBL/GenBank/DDBJ databases">
        <authorList>
            <person name="Depoorter E."/>
        </authorList>
    </citation>
    <scope>NUCLEOTIDE SEQUENCE [LARGE SCALE GENOMIC DNA]</scope>
    <source>
        <strain evidence="2">LMG 13014</strain>
    </source>
</reference>
<dbReference type="AlphaFoldDB" id="A0A6P2SFT2"/>
<keyword evidence="1" id="KW-0472">Membrane</keyword>